<keyword evidence="3" id="KW-1185">Reference proteome</keyword>
<gene>
    <name evidence="2" type="ORF">TCM_002514</name>
</gene>
<feature type="region of interest" description="Disordered" evidence="1">
    <location>
        <begin position="33"/>
        <end position="54"/>
    </location>
</feature>
<dbReference type="PANTHER" id="PTHR31499">
    <property type="entry name" value="MYB FAMILY TRANSCRIPTION FACTOR PHL11"/>
    <property type="match status" value="1"/>
</dbReference>
<dbReference type="InterPro" id="IPR046955">
    <property type="entry name" value="PHR1-like"/>
</dbReference>
<dbReference type="PANTHER" id="PTHR31499:SF43">
    <property type="entry name" value="MYB FAMILY TRANSCRIPTION FACTOR APL"/>
    <property type="match status" value="1"/>
</dbReference>
<dbReference type="Gene3D" id="1.10.10.60">
    <property type="entry name" value="Homeodomain-like"/>
    <property type="match status" value="1"/>
</dbReference>
<accession>A0A061DNI7</accession>
<proteinExistence type="predicted"/>
<feature type="compositionally biased region" description="Low complexity" evidence="1">
    <location>
        <begin position="42"/>
        <end position="54"/>
    </location>
</feature>
<dbReference type="STRING" id="3641.A0A061DNI7"/>
<reference evidence="2 3" key="1">
    <citation type="journal article" date="2013" name="Genome Biol.">
        <title>The genome sequence of the most widely cultivated cacao type and its use to identify candidate genes regulating pod color.</title>
        <authorList>
            <person name="Motamayor J.C."/>
            <person name="Mockaitis K."/>
            <person name="Schmutz J."/>
            <person name="Haiminen N."/>
            <person name="Iii D.L."/>
            <person name="Cornejo O."/>
            <person name="Findley S.D."/>
            <person name="Zheng P."/>
            <person name="Utro F."/>
            <person name="Royaert S."/>
            <person name="Saski C."/>
            <person name="Jenkins J."/>
            <person name="Podicheti R."/>
            <person name="Zhao M."/>
            <person name="Scheffler B.E."/>
            <person name="Stack J.C."/>
            <person name="Feltus F.A."/>
            <person name="Mustiga G.M."/>
            <person name="Amores F."/>
            <person name="Phillips W."/>
            <person name="Marelli J.P."/>
            <person name="May G.D."/>
            <person name="Shapiro H."/>
            <person name="Ma J."/>
            <person name="Bustamante C.D."/>
            <person name="Schnell R.J."/>
            <person name="Main D."/>
            <person name="Gilbert D."/>
            <person name="Parida L."/>
            <person name="Kuhn D.N."/>
        </authorList>
    </citation>
    <scope>NUCLEOTIDE SEQUENCE [LARGE SCALE GENOMIC DNA]</scope>
    <source>
        <strain evidence="3">cv. Matina 1-6</strain>
    </source>
</reference>
<evidence type="ECO:0008006" key="4">
    <source>
        <dbReference type="Google" id="ProtNLM"/>
    </source>
</evidence>
<dbReference type="AlphaFoldDB" id="A0A061DNI7"/>
<sequence length="134" mass="14799">MAEIVSEMQSVLMENNVPSQNYDELKRVVLGKQMAGPRTGANGNTQDDQQLQGGDNNTLLALQEIQGPSTPVKINGNHVVGNEVVEKVKEKPKIMVTNDLKPRLRWTHELHAYFVDAVNQLGGPHSQCSFPLIL</sequence>
<evidence type="ECO:0000313" key="3">
    <source>
        <dbReference type="Proteomes" id="UP000026915"/>
    </source>
</evidence>
<evidence type="ECO:0000313" key="2">
    <source>
        <dbReference type="EMBL" id="EOX93626.1"/>
    </source>
</evidence>
<dbReference type="OMA" id="GRSCYIY"/>
<dbReference type="InParanoid" id="A0A061DNI7"/>
<evidence type="ECO:0000256" key="1">
    <source>
        <dbReference type="SAM" id="MobiDB-lite"/>
    </source>
</evidence>
<dbReference type="Gramene" id="EOX93626">
    <property type="protein sequence ID" value="EOX93626"/>
    <property type="gene ID" value="TCM_002514"/>
</dbReference>
<dbReference type="Proteomes" id="UP000026915">
    <property type="component" value="Chromosome 1"/>
</dbReference>
<dbReference type="eggNOG" id="ENOG502R2A6">
    <property type="taxonomic scope" value="Eukaryota"/>
</dbReference>
<protein>
    <recommendedName>
        <fullName evidence="4">Homeodomain-like superfamily protein</fullName>
    </recommendedName>
</protein>
<name>A0A061DNI7_THECC</name>
<dbReference type="HOGENOM" id="CLU_1899980_0_0_1"/>
<dbReference type="GO" id="GO:0003700">
    <property type="term" value="F:DNA-binding transcription factor activity"/>
    <property type="evidence" value="ECO:0007669"/>
    <property type="project" value="InterPro"/>
</dbReference>
<dbReference type="EMBL" id="CM001879">
    <property type="protein sequence ID" value="EOX93626.1"/>
    <property type="molecule type" value="Genomic_DNA"/>
</dbReference>
<organism evidence="2 3">
    <name type="scientific">Theobroma cacao</name>
    <name type="common">Cacao</name>
    <name type="synonym">Cocoa</name>
    <dbReference type="NCBI Taxonomy" id="3641"/>
    <lineage>
        <taxon>Eukaryota</taxon>
        <taxon>Viridiplantae</taxon>
        <taxon>Streptophyta</taxon>
        <taxon>Embryophyta</taxon>
        <taxon>Tracheophyta</taxon>
        <taxon>Spermatophyta</taxon>
        <taxon>Magnoliopsida</taxon>
        <taxon>eudicotyledons</taxon>
        <taxon>Gunneridae</taxon>
        <taxon>Pentapetalae</taxon>
        <taxon>rosids</taxon>
        <taxon>malvids</taxon>
        <taxon>Malvales</taxon>
        <taxon>Malvaceae</taxon>
        <taxon>Byttnerioideae</taxon>
        <taxon>Theobroma</taxon>
    </lineage>
</organism>